<dbReference type="InterPro" id="IPR029063">
    <property type="entry name" value="SAM-dependent_MTases_sf"/>
</dbReference>
<dbReference type="Gene3D" id="3.40.50.150">
    <property type="entry name" value="Vaccinia Virus protein VP39"/>
    <property type="match status" value="1"/>
</dbReference>
<dbReference type="PANTHER" id="PTHR43712:SF2">
    <property type="entry name" value="O-METHYLTRANSFERASE CICE"/>
    <property type="match status" value="1"/>
</dbReference>
<dbReference type="AlphaFoldDB" id="A0A4R4JGK0"/>
<dbReference type="PROSITE" id="PS51683">
    <property type="entry name" value="SAM_OMT_II"/>
    <property type="match status" value="1"/>
</dbReference>
<protein>
    <submittedName>
        <fullName evidence="5">Methyltransferase</fullName>
    </submittedName>
</protein>
<dbReference type="Pfam" id="PF00891">
    <property type="entry name" value="Methyltransf_2"/>
    <property type="match status" value="1"/>
</dbReference>
<reference evidence="5 6" key="1">
    <citation type="journal article" date="2019" name="Int. J. Syst. Evol. Microbiol.">
        <title>Photorhabdus khanii subsp. guanajuatensis subsp. nov., isolated from Heterorhabditis atacamensis, and Photorhabdus luminescens subsp. mexicana subsp. nov., isolated from Heterorhabditis mexicana entomopathogenic nematodes.</title>
        <authorList>
            <person name="Machado R.A.R."/>
            <person name="Bruno P."/>
            <person name="Arce C.C.M."/>
            <person name="Liechti N."/>
            <person name="Kohler A."/>
            <person name="Bernal J."/>
            <person name="Bruggmann R."/>
            <person name="Turlings T.C.J."/>
        </authorList>
    </citation>
    <scope>NUCLEOTIDE SEQUENCE [LARGE SCALE GENOMIC DNA]</scope>
    <source>
        <strain evidence="5 6">MEX47-22</strain>
    </source>
</reference>
<dbReference type="InterPro" id="IPR036388">
    <property type="entry name" value="WH-like_DNA-bd_sf"/>
</dbReference>
<dbReference type="GO" id="GO:0008171">
    <property type="term" value="F:O-methyltransferase activity"/>
    <property type="evidence" value="ECO:0007669"/>
    <property type="project" value="InterPro"/>
</dbReference>
<evidence type="ECO:0000313" key="6">
    <source>
        <dbReference type="Proteomes" id="UP000295550"/>
    </source>
</evidence>
<evidence type="ECO:0000256" key="1">
    <source>
        <dbReference type="ARBA" id="ARBA00022603"/>
    </source>
</evidence>
<proteinExistence type="predicted"/>
<evidence type="ECO:0000313" key="5">
    <source>
        <dbReference type="EMBL" id="TDB52521.1"/>
    </source>
</evidence>
<evidence type="ECO:0000256" key="3">
    <source>
        <dbReference type="ARBA" id="ARBA00022691"/>
    </source>
</evidence>
<accession>A0A4R4JGK0</accession>
<dbReference type="PANTHER" id="PTHR43712">
    <property type="entry name" value="PUTATIVE (AFU_ORTHOLOGUE AFUA_4G14580)-RELATED"/>
    <property type="match status" value="1"/>
</dbReference>
<evidence type="ECO:0000256" key="2">
    <source>
        <dbReference type="ARBA" id="ARBA00022679"/>
    </source>
</evidence>
<gene>
    <name evidence="5" type="ORF">C5468_09360</name>
</gene>
<sequence>MLIELIESYKKSIAIYTFVDTGLSVRFKNGACMDINELASQYGIDYSRLNILCDLLIEIGVLVSSNGKVALSDECSALADPESIESLIIKWEFDSDFWNAWLMYPQSLLENNGKSAFEIAYGKPFFEHLDSNKLLRSKFDSLMSRESDRMIENLFDIYDFSQHDKILDVGGGKGGLLIKISEKVKGKHYAVLDRYNKIHAHENIDFIDGDFFESIPSGYDLYILKNIIHDWSDSESILILENCRKAMHNNSTIILITSMKKPQSNAMKSLDMIMDMTSLGKERSLTEFEYLANQAGLIIQDVKDVNESFSIIQLGVRQIIDNRELNQI</sequence>
<keyword evidence="2 5" id="KW-0808">Transferase</keyword>
<organism evidence="5 6">
    <name type="scientific">Photorhabdus luminescens subsp. mexicana</name>
    <dbReference type="NCBI Taxonomy" id="2100167"/>
    <lineage>
        <taxon>Bacteria</taxon>
        <taxon>Pseudomonadati</taxon>
        <taxon>Pseudomonadota</taxon>
        <taxon>Gammaproteobacteria</taxon>
        <taxon>Enterobacterales</taxon>
        <taxon>Morganellaceae</taxon>
        <taxon>Photorhabdus</taxon>
    </lineage>
</organism>
<dbReference type="Gene3D" id="1.10.10.10">
    <property type="entry name" value="Winged helix-like DNA-binding domain superfamily/Winged helix DNA-binding domain"/>
    <property type="match status" value="1"/>
</dbReference>
<feature type="domain" description="O-methyltransferase C-terminal" evidence="4">
    <location>
        <begin position="109"/>
        <end position="296"/>
    </location>
</feature>
<comment type="caution">
    <text evidence="5">The sequence shown here is derived from an EMBL/GenBank/DDBJ whole genome shotgun (WGS) entry which is preliminary data.</text>
</comment>
<evidence type="ECO:0000259" key="4">
    <source>
        <dbReference type="Pfam" id="PF00891"/>
    </source>
</evidence>
<keyword evidence="1 5" id="KW-0489">Methyltransferase</keyword>
<dbReference type="EMBL" id="PUJX01000008">
    <property type="protein sequence ID" value="TDB52521.1"/>
    <property type="molecule type" value="Genomic_DNA"/>
</dbReference>
<dbReference type="Proteomes" id="UP000295550">
    <property type="component" value="Unassembled WGS sequence"/>
</dbReference>
<keyword evidence="3" id="KW-0949">S-adenosyl-L-methionine</keyword>
<dbReference type="InterPro" id="IPR016461">
    <property type="entry name" value="COMT-like"/>
</dbReference>
<dbReference type="RefSeq" id="WP_132345073.1">
    <property type="nucleotide sequence ID" value="NZ_CAWOLF010000008.1"/>
</dbReference>
<dbReference type="GO" id="GO:0032259">
    <property type="term" value="P:methylation"/>
    <property type="evidence" value="ECO:0007669"/>
    <property type="project" value="UniProtKB-KW"/>
</dbReference>
<name>A0A4R4JGK0_PHOLU</name>
<dbReference type="InterPro" id="IPR001077">
    <property type="entry name" value="COMT_C"/>
</dbReference>
<dbReference type="SUPFAM" id="SSF53335">
    <property type="entry name" value="S-adenosyl-L-methionine-dependent methyltransferases"/>
    <property type="match status" value="1"/>
</dbReference>